<evidence type="ECO:0000259" key="9">
    <source>
        <dbReference type="Pfam" id="PF07992"/>
    </source>
</evidence>
<dbReference type="InterPro" id="IPR052034">
    <property type="entry name" value="NasD-like"/>
</dbReference>
<dbReference type="Proteomes" id="UP000656732">
    <property type="component" value="Unassembled WGS sequence"/>
</dbReference>
<dbReference type="GO" id="GO:0016491">
    <property type="term" value="F:oxidoreductase activity"/>
    <property type="evidence" value="ECO:0007669"/>
    <property type="project" value="UniProtKB-KW"/>
</dbReference>
<evidence type="ECO:0000256" key="7">
    <source>
        <dbReference type="ARBA" id="ARBA00023004"/>
    </source>
</evidence>
<name>A0A918C4L5_9ACTN</name>
<evidence type="ECO:0000256" key="1">
    <source>
        <dbReference type="ARBA" id="ARBA00001929"/>
    </source>
</evidence>
<keyword evidence="8" id="KW-0411">Iron-sulfur</keyword>
<dbReference type="InterPro" id="IPR023753">
    <property type="entry name" value="FAD/NAD-binding_dom"/>
</dbReference>
<evidence type="ECO:0000256" key="4">
    <source>
        <dbReference type="ARBA" id="ARBA00022617"/>
    </source>
</evidence>
<evidence type="ECO:0000259" key="10">
    <source>
        <dbReference type="Pfam" id="PF18267"/>
    </source>
</evidence>
<dbReference type="PRINTS" id="PR00368">
    <property type="entry name" value="FADPNR"/>
</dbReference>
<reference evidence="11" key="2">
    <citation type="submission" date="2020-09" db="EMBL/GenBank/DDBJ databases">
        <authorList>
            <person name="Sun Q."/>
            <person name="Ohkuma M."/>
        </authorList>
    </citation>
    <scope>NUCLEOTIDE SEQUENCE</scope>
    <source>
        <strain evidence="11">JCM 4403</strain>
    </source>
</reference>
<dbReference type="SUPFAM" id="SSF51905">
    <property type="entry name" value="FAD/NAD(P)-binding domain"/>
    <property type="match status" value="2"/>
</dbReference>
<protein>
    <submittedName>
        <fullName evidence="11">Uncharacterized protein</fullName>
    </submittedName>
</protein>
<comment type="caution">
    <text evidence="11">The sequence shown here is derived from an EMBL/GenBank/DDBJ whole genome shotgun (WGS) entry which is preliminary data.</text>
</comment>
<keyword evidence="6" id="KW-0560">Oxidoreductase</keyword>
<accession>A0A918C4L5</accession>
<dbReference type="PANTHER" id="PTHR43809">
    <property type="entry name" value="NITRITE REDUCTASE (NADH) LARGE SUBUNIT"/>
    <property type="match status" value="1"/>
</dbReference>
<dbReference type="AlphaFoldDB" id="A0A918C4L5"/>
<feature type="domain" description="FAD/NAD(P)-binding" evidence="9">
    <location>
        <begin position="6"/>
        <end position="286"/>
    </location>
</feature>
<feature type="domain" description="NADH-rubredoxin oxidoreductase C-terminal" evidence="10">
    <location>
        <begin position="322"/>
        <end position="387"/>
    </location>
</feature>
<dbReference type="Pfam" id="PF18267">
    <property type="entry name" value="Rubredoxin_C"/>
    <property type="match status" value="1"/>
</dbReference>
<evidence type="ECO:0000256" key="5">
    <source>
        <dbReference type="ARBA" id="ARBA00022723"/>
    </source>
</evidence>
<evidence type="ECO:0000313" key="12">
    <source>
        <dbReference type="Proteomes" id="UP000656732"/>
    </source>
</evidence>
<evidence type="ECO:0000313" key="11">
    <source>
        <dbReference type="EMBL" id="GGR04571.1"/>
    </source>
</evidence>
<reference evidence="11" key="1">
    <citation type="journal article" date="2014" name="Int. J. Syst. Evol. Microbiol.">
        <title>Complete genome sequence of Corynebacterium casei LMG S-19264T (=DSM 44701T), isolated from a smear-ripened cheese.</title>
        <authorList>
            <consortium name="US DOE Joint Genome Institute (JGI-PGF)"/>
            <person name="Walter F."/>
            <person name="Albersmeier A."/>
            <person name="Kalinowski J."/>
            <person name="Ruckert C."/>
        </authorList>
    </citation>
    <scope>NUCLEOTIDE SEQUENCE</scope>
    <source>
        <strain evidence="11">JCM 4403</strain>
    </source>
</reference>
<organism evidence="11 12">
    <name type="scientific">Streptomyces pilosus</name>
    <dbReference type="NCBI Taxonomy" id="28893"/>
    <lineage>
        <taxon>Bacteria</taxon>
        <taxon>Bacillati</taxon>
        <taxon>Actinomycetota</taxon>
        <taxon>Actinomycetes</taxon>
        <taxon>Kitasatosporales</taxon>
        <taxon>Streptomycetaceae</taxon>
        <taxon>Streptomyces</taxon>
    </lineage>
</organism>
<dbReference type="GO" id="GO:0051536">
    <property type="term" value="F:iron-sulfur cluster binding"/>
    <property type="evidence" value="ECO:0007669"/>
    <property type="project" value="UniProtKB-KW"/>
</dbReference>
<dbReference type="GO" id="GO:0046872">
    <property type="term" value="F:metal ion binding"/>
    <property type="evidence" value="ECO:0007669"/>
    <property type="project" value="UniProtKB-KW"/>
</dbReference>
<evidence type="ECO:0000256" key="6">
    <source>
        <dbReference type="ARBA" id="ARBA00023002"/>
    </source>
</evidence>
<keyword evidence="5" id="KW-0479">Metal-binding</keyword>
<comment type="cofactor">
    <cofactor evidence="2">
        <name>FAD</name>
        <dbReference type="ChEBI" id="CHEBI:57692"/>
    </cofactor>
</comment>
<dbReference type="PRINTS" id="PR00411">
    <property type="entry name" value="PNDRDTASEI"/>
</dbReference>
<gene>
    <name evidence="11" type="ORF">GCM10010280_60710</name>
</gene>
<dbReference type="Gene3D" id="3.50.50.60">
    <property type="entry name" value="FAD/NAD(P)-binding domain"/>
    <property type="match status" value="2"/>
</dbReference>
<dbReference type="PANTHER" id="PTHR43809:SF1">
    <property type="entry name" value="NITRITE REDUCTASE (NADH) LARGE SUBUNIT"/>
    <property type="match status" value="1"/>
</dbReference>
<keyword evidence="4" id="KW-0349">Heme</keyword>
<evidence type="ECO:0000256" key="3">
    <source>
        <dbReference type="ARBA" id="ARBA00005096"/>
    </source>
</evidence>
<keyword evidence="7" id="KW-0408">Iron</keyword>
<dbReference type="Pfam" id="PF07992">
    <property type="entry name" value="Pyr_redox_2"/>
    <property type="match status" value="1"/>
</dbReference>
<keyword evidence="12" id="KW-1185">Reference proteome</keyword>
<evidence type="ECO:0000256" key="2">
    <source>
        <dbReference type="ARBA" id="ARBA00001974"/>
    </source>
</evidence>
<evidence type="ECO:0000256" key="8">
    <source>
        <dbReference type="ARBA" id="ARBA00023014"/>
    </source>
</evidence>
<comment type="cofactor">
    <cofactor evidence="1">
        <name>siroheme</name>
        <dbReference type="ChEBI" id="CHEBI:60052"/>
    </cofactor>
</comment>
<dbReference type="InterPro" id="IPR036188">
    <property type="entry name" value="FAD/NAD-bd_sf"/>
</dbReference>
<proteinExistence type="predicted"/>
<comment type="pathway">
    <text evidence="3">Nitrogen metabolism; nitrate reduction (assimilation).</text>
</comment>
<dbReference type="EMBL" id="BMTU01000017">
    <property type="protein sequence ID" value="GGR04571.1"/>
    <property type="molecule type" value="Genomic_DNA"/>
</dbReference>
<dbReference type="InterPro" id="IPR041575">
    <property type="entry name" value="Rubredoxin_C"/>
</dbReference>
<dbReference type="FunFam" id="3.50.50.60:FF:000033">
    <property type="entry name" value="Nitrite reductase [NAD(P)H], large subunit"/>
    <property type="match status" value="1"/>
</dbReference>
<dbReference type="RefSeq" id="WP_229847003.1">
    <property type="nucleotide sequence ID" value="NZ_BMTE01000018.1"/>
</dbReference>
<sequence>MTTRTLVVAGHGMVGHRLAGEILENDREGRWRVVVLGEEPRPAYDRVALSSLLGGATPDDLTLAGPGAPDDGRLLLRPGTTMTGADRPTRTVTCHDGTEIGYDALVLATGSRPFVPPAPGHDLPGCFVYRTVEDIAAIRAAAVPGREAVVVGGGLLGLEAANGLRLLGMRPHVVERAPWLMAQQIDEGGGRVLARAIERLGVGVHCSSALHAVGAGTDGRAGRVELADGTVLDAALVVFAAGVRPRDELAAPLGLERGERGGFLVDQWCRTADEHIWAIGECAAVRGRCHGLVAPGFRMAETVARQLTGGAPEPFTGADTSAKLKLLGVEVAGFGDAHARSPGAIEYVRDDRRAGTYAKVVLAADGRTLLGGVLAGDTRAYPALRALTARELPASPDELLAGAAGEA</sequence>